<evidence type="ECO:0000313" key="11">
    <source>
        <dbReference type="Proteomes" id="UP000778970"/>
    </source>
</evidence>
<dbReference type="RefSeq" id="WP_156092608.1">
    <property type="nucleotide sequence ID" value="NZ_NRRE01000007.1"/>
</dbReference>
<comment type="catalytic activity">
    <reaction evidence="1">
        <text>(7,8-dihydropterin-6-yl)methyl diphosphate + 4-aminobenzoate = 7,8-dihydropteroate + diphosphate</text>
        <dbReference type="Rhea" id="RHEA:19949"/>
        <dbReference type="ChEBI" id="CHEBI:17836"/>
        <dbReference type="ChEBI" id="CHEBI:17839"/>
        <dbReference type="ChEBI" id="CHEBI:33019"/>
        <dbReference type="ChEBI" id="CHEBI:72950"/>
        <dbReference type="EC" id="2.5.1.15"/>
    </reaction>
</comment>
<dbReference type="PROSITE" id="PS00793">
    <property type="entry name" value="DHPS_2"/>
    <property type="match status" value="1"/>
</dbReference>
<proteinExistence type="predicted"/>
<dbReference type="GO" id="GO:0046654">
    <property type="term" value="P:tetrahydrofolate biosynthetic process"/>
    <property type="evidence" value="ECO:0007669"/>
    <property type="project" value="TreeGrafter"/>
</dbReference>
<reference evidence="10" key="2">
    <citation type="journal article" date="2020" name="Microorganisms">
        <title>Osmotic Adaptation and Compatible Solute Biosynthesis of Phototrophic Bacteria as Revealed from Genome Analyses.</title>
        <authorList>
            <person name="Imhoff J.F."/>
            <person name="Rahn T."/>
            <person name="Kunzel S."/>
            <person name="Keller A."/>
            <person name="Neulinger S.C."/>
        </authorList>
    </citation>
    <scope>NUCLEOTIDE SEQUENCE</scope>
    <source>
        <strain evidence="10">DSM 9154</strain>
    </source>
</reference>
<comment type="cofactor">
    <cofactor evidence="2">
        <name>Mg(2+)</name>
        <dbReference type="ChEBI" id="CHEBI:18420"/>
    </cofactor>
</comment>
<feature type="domain" description="Pterin-binding" evidence="9">
    <location>
        <begin position="86"/>
        <end position="340"/>
    </location>
</feature>
<dbReference type="PROSITE" id="PS50972">
    <property type="entry name" value="PTERIN_BINDING"/>
    <property type="match status" value="1"/>
</dbReference>
<keyword evidence="11" id="KW-1185">Reference proteome</keyword>
<dbReference type="NCBIfam" id="TIGR01496">
    <property type="entry name" value="DHPS"/>
    <property type="match status" value="1"/>
</dbReference>
<name>A0A934QEP7_9PROT</name>
<keyword evidence="7" id="KW-0460">Magnesium</keyword>
<sequence length="354" mass="37479">MSEQMYFTPTWIGGPHATPDSALPLAGGNLSFGACEVARRDPATPGAVKREVLTIPELAGIDGARDWLHALSSPRAEIAGLRFDQPRVMGVINCTPDSFSDGGERFDADKAVADGLAMWQAGATLLDVGGESTRPGAEPVPVEEELRRIRPVVERLAAEGCRISIDTRNAPVMREAVRLGAAIVNDVSGLTHDPDAMTTVAELDVPVVLMHIRGTPQTMQRRPSYDDATLDVYDELKARVDACLKAGIGLEQIIVDPGIGFGKTVQHNLELLNRAALFQGMGCPVLLGISRKSTIGKLSGGAPAGRERLPGSLAAALMGAARGVQVIRVHDVPETLQALAVWQAGELVRAPEGV</sequence>
<keyword evidence="5" id="KW-0808">Transferase</keyword>
<evidence type="ECO:0000256" key="1">
    <source>
        <dbReference type="ARBA" id="ARBA00000012"/>
    </source>
</evidence>
<dbReference type="PROSITE" id="PS00792">
    <property type="entry name" value="DHPS_1"/>
    <property type="match status" value="1"/>
</dbReference>
<evidence type="ECO:0000256" key="3">
    <source>
        <dbReference type="ARBA" id="ARBA00004763"/>
    </source>
</evidence>
<dbReference type="EMBL" id="NRRE01000007">
    <property type="protein sequence ID" value="MBK1695857.1"/>
    <property type="molecule type" value="Genomic_DNA"/>
</dbReference>
<dbReference type="CDD" id="cd00739">
    <property type="entry name" value="DHPS"/>
    <property type="match status" value="1"/>
</dbReference>
<evidence type="ECO:0000259" key="9">
    <source>
        <dbReference type="PROSITE" id="PS50972"/>
    </source>
</evidence>
<organism evidence="10 11">
    <name type="scientific">Rhodovibrio salinarum</name>
    <dbReference type="NCBI Taxonomy" id="1087"/>
    <lineage>
        <taxon>Bacteria</taxon>
        <taxon>Pseudomonadati</taxon>
        <taxon>Pseudomonadota</taxon>
        <taxon>Alphaproteobacteria</taxon>
        <taxon>Rhodospirillales</taxon>
        <taxon>Rhodovibrionaceae</taxon>
        <taxon>Rhodovibrio</taxon>
    </lineage>
</organism>
<evidence type="ECO:0000256" key="7">
    <source>
        <dbReference type="ARBA" id="ARBA00022842"/>
    </source>
</evidence>
<comment type="caution">
    <text evidence="10">The sequence shown here is derived from an EMBL/GenBank/DDBJ whole genome shotgun (WGS) entry which is preliminary data.</text>
</comment>
<reference evidence="10" key="1">
    <citation type="submission" date="2017-08" db="EMBL/GenBank/DDBJ databases">
        <authorList>
            <person name="Imhoff J.F."/>
            <person name="Rahn T."/>
            <person name="Kuenzel S."/>
            <person name="Neulinger S.C."/>
        </authorList>
    </citation>
    <scope>NUCLEOTIDE SEQUENCE</scope>
    <source>
        <strain evidence="10">DSM 9154</strain>
    </source>
</reference>
<evidence type="ECO:0000256" key="8">
    <source>
        <dbReference type="ARBA" id="ARBA00022909"/>
    </source>
</evidence>
<keyword evidence="6" id="KW-0479">Metal-binding</keyword>
<dbReference type="Gene3D" id="3.20.20.20">
    <property type="entry name" value="Dihydropteroate synthase-like"/>
    <property type="match status" value="1"/>
</dbReference>
<dbReference type="InterPro" id="IPR006390">
    <property type="entry name" value="DHP_synth_dom"/>
</dbReference>
<dbReference type="InterPro" id="IPR000489">
    <property type="entry name" value="Pterin-binding_dom"/>
</dbReference>
<evidence type="ECO:0000256" key="5">
    <source>
        <dbReference type="ARBA" id="ARBA00022679"/>
    </source>
</evidence>
<dbReference type="Proteomes" id="UP000778970">
    <property type="component" value="Unassembled WGS sequence"/>
</dbReference>
<dbReference type="InterPro" id="IPR045031">
    <property type="entry name" value="DHP_synth-like"/>
</dbReference>
<dbReference type="GO" id="GO:0005829">
    <property type="term" value="C:cytosol"/>
    <property type="evidence" value="ECO:0007669"/>
    <property type="project" value="TreeGrafter"/>
</dbReference>
<dbReference type="PANTHER" id="PTHR20941">
    <property type="entry name" value="FOLATE SYNTHESIS PROTEINS"/>
    <property type="match status" value="1"/>
</dbReference>
<dbReference type="PANTHER" id="PTHR20941:SF1">
    <property type="entry name" value="FOLIC ACID SYNTHESIS PROTEIN FOL1"/>
    <property type="match status" value="1"/>
</dbReference>
<dbReference type="GO" id="GO:0046872">
    <property type="term" value="F:metal ion binding"/>
    <property type="evidence" value="ECO:0007669"/>
    <property type="project" value="UniProtKB-KW"/>
</dbReference>
<dbReference type="AlphaFoldDB" id="A0A934QEP7"/>
<accession>A0A934QEP7</accession>
<evidence type="ECO:0000313" key="10">
    <source>
        <dbReference type="EMBL" id="MBK1695857.1"/>
    </source>
</evidence>
<gene>
    <name evidence="10" type="primary">folP</name>
    <name evidence="10" type="ORF">CKO21_01175</name>
</gene>
<dbReference type="SUPFAM" id="SSF51717">
    <property type="entry name" value="Dihydropteroate synthetase-like"/>
    <property type="match status" value="1"/>
</dbReference>
<evidence type="ECO:0000256" key="6">
    <source>
        <dbReference type="ARBA" id="ARBA00022723"/>
    </source>
</evidence>
<keyword evidence="8" id="KW-0289">Folate biosynthesis</keyword>
<dbReference type="Pfam" id="PF00809">
    <property type="entry name" value="Pterin_bind"/>
    <property type="match status" value="1"/>
</dbReference>
<dbReference type="GO" id="GO:0004156">
    <property type="term" value="F:dihydropteroate synthase activity"/>
    <property type="evidence" value="ECO:0007669"/>
    <property type="project" value="UniProtKB-EC"/>
</dbReference>
<protein>
    <recommendedName>
        <fullName evidence="4">dihydropteroate synthase</fullName>
        <ecNumber evidence="4">2.5.1.15</ecNumber>
    </recommendedName>
</protein>
<dbReference type="InterPro" id="IPR011005">
    <property type="entry name" value="Dihydropteroate_synth-like_sf"/>
</dbReference>
<evidence type="ECO:0000256" key="2">
    <source>
        <dbReference type="ARBA" id="ARBA00001946"/>
    </source>
</evidence>
<evidence type="ECO:0000256" key="4">
    <source>
        <dbReference type="ARBA" id="ARBA00012458"/>
    </source>
</evidence>
<dbReference type="GO" id="GO:0046656">
    <property type="term" value="P:folic acid biosynthetic process"/>
    <property type="evidence" value="ECO:0007669"/>
    <property type="project" value="UniProtKB-KW"/>
</dbReference>
<comment type="pathway">
    <text evidence="3">Cofactor biosynthesis; tetrahydrofolate biosynthesis; 7,8-dihydrofolate from 2-amino-4-hydroxy-6-hydroxymethyl-7,8-dihydropteridine diphosphate and 4-aminobenzoate: step 1/2.</text>
</comment>
<dbReference type="EC" id="2.5.1.15" evidence="4"/>